<dbReference type="EMBL" id="CM010721">
    <property type="protein sequence ID" value="RZC70720.1"/>
    <property type="molecule type" value="Genomic_DNA"/>
</dbReference>
<organism evidence="1 2">
    <name type="scientific">Papaver somniferum</name>
    <name type="common">Opium poppy</name>
    <dbReference type="NCBI Taxonomy" id="3469"/>
    <lineage>
        <taxon>Eukaryota</taxon>
        <taxon>Viridiplantae</taxon>
        <taxon>Streptophyta</taxon>
        <taxon>Embryophyta</taxon>
        <taxon>Tracheophyta</taxon>
        <taxon>Spermatophyta</taxon>
        <taxon>Magnoliopsida</taxon>
        <taxon>Ranunculales</taxon>
        <taxon>Papaveraceae</taxon>
        <taxon>Papaveroideae</taxon>
        <taxon>Papaver</taxon>
    </lineage>
</organism>
<reference evidence="1 2" key="1">
    <citation type="journal article" date="2018" name="Science">
        <title>The opium poppy genome and morphinan production.</title>
        <authorList>
            <person name="Guo L."/>
            <person name="Winzer T."/>
            <person name="Yang X."/>
            <person name="Li Y."/>
            <person name="Ning Z."/>
            <person name="He Z."/>
            <person name="Teodor R."/>
            <person name="Lu Y."/>
            <person name="Bowser T.A."/>
            <person name="Graham I.A."/>
            <person name="Ye K."/>
        </authorList>
    </citation>
    <scope>NUCLEOTIDE SEQUENCE [LARGE SCALE GENOMIC DNA]</scope>
    <source>
        <strain evidence="2">cv. HN1</strain>
        <tissue evidence="1">Leaves</tissue>
    </source>
</reference>
<name>A0A4Y7KEE9_PAPSO</name>
<dbReference type="Proteomes" id="UP000316621">
    <property type="component" value="Chromosome 7"/>
</dbReference>
<accession>A0A4Y7KEE9</accession>
<keyword evidence="2" id="KW-1185">Reference proteome</keyword>
<evidence type="ECO:0000313" key="2">
    <source>
        <dbReference type="Proteomes" id="UP000316621"/>
    </source>
</evidence>
<gene>
    <name evidence="1" type="ORF">C5167_033877</name>
</gene>
<dbReference type="Gramene" id="RZC70720">
    <property type="protein sequence ID" value="RZC70720"/>
    <property type="gene ID" value="C5167_033877"/>
</dbReference>
<evidence type="ECO:0000313" key="1">
    <source>
        <dbReference type="EMBL" id="RZC70720.1"/>
    </source>
</evidence>
<proteinExistence type="predicted"/>
<protein>
    <submittedName>
        <fullName evidence="1">Uncharacterized protein</fullName>
    </submittedName>
</protein>
<dbReference type="AlphaFoldDB" id="A0A4Y7KEE9"/>
<sequence>MEYIKCPTHESSQSGFNIMKFMREIIKNPNMLTRDDEPFPQSTYEQDEIDEVRLEWVQTVNEALP</sequence>